<feature type="chain" id="PRO_5007284770" description="Secreted protein" evidence="1">
    <location>
        <begin position="18"/>
        <end position="92"/>
    </location>
</feature>
<organism evidence="2">
    <name type="scientific">Rhipicephalus appendiculatus</name>
    <name type="common">Brown ear tick</name>
    <dbReference type="NCBI Taxonomy" id="34631"/>
    <lineage>
        <taxon>Eukaryota</taxon>
        <taxon>Metazoa</taxon>
        <taxon>Ecdysozoa</taxon>
        <taxon>Arthropoda</taxon>
        <taxon>Chelicerata</taxon>
        <taxon>Arachnida</taxon>
        <taxon>Acari</taxon>
        <taxon>Parasitiformes</taxon>
        <taxon>Ixodida</taxon>
        <taxon>Ixodoidea</taxon>
        <taxon>Ixodidae</taxon>
        <taxon>Rhipicephalinae</taxon>
        <taxon>Rhipicephalus</taxon>
        <taxon>Rhipicephalus</taxon>
    </lineage>
</organism>
<evidence type="ECO:0008006" key="3">
    <source>
        <dbReference type="Google" id="ProtNLM"/>
    </source>
</evidence>
<dbReference type="AlphaFoldDB" id="A0A131YE65"/>
<dbReference type="EMBL" id="GEDV01010933">
    <property type="protein sequence ID" value="JAP77624.1"/>
    <property type="molecule type" value="Transcribed_RNA"/>
</dbReference>
<protein>
    <recommendedName>
        <fullName evidence="3">Secreted protein</fullName>
    </recommendedName>
</protein>
<sequence>MAHLTVYLLLSVQWASSQHKFVSKRAVASACLQLVEDLMDLDCDLSNHSCTFVVFAPLPPFGSLLSHIVSLDWHRHVYNRVCHDFLCAGVVN</sequence>
<evidence type="ECO:0000256" key="1">
    <source>
        <dbReference type="SAM" id="SignalP"/>
    </source>
</evidence>
<keyword evidence="1" id="KW-0732">Signal</keyword>
<feature type="signal peptide" evidence="1">
    <location>
        <begin position="1"/>
        <end position="17"/>
    </location>
</feature>
<proteinExistence type="predicted"/>
<reference evidence="2" key="1">
    <citation type="journal article" date="2016" name="Ticks Tick Borne Dis.">
        <title>De novo assembly and annotation of the salivary gland transcriptome of Rhipicephalus appendiculatus male and female ticks during blood feeding.</title>
        <authorList>
            <person name="de Castro M.H."/>
            <person name="de Klerk D."/>
            <person name="Pienaar R."/>
            <person name="Latif A.A."/>
            <person name="Rees D.J."/>
            <person name="Mans B.J."/>
        </authorList>
    </citation>
    <scope>NUCLEOTIDE SEQUENCE</scope>
    <source>
        <tissue evidence="2">Salivary glands</tissue>
    </source>
</reference>
<accession>A0A131YE65</accession>
<evidence type="ECO:0000313" key="2">
    <source>
        <dbReference type="EMBL" id="JAP77624.1"/>
    </source>
</evidence>
<name>A0A131YE65_RHIAP</name>